<evidence type="ECO:0000256" key="5">
    <source>
        <dbReference type="ARBA" id="ARBA00038359"/>
    </source>
</evidence>
<comment type="similarity">
    <text evidence="5">Belongs to the SAT4 family.</text>
</comment>
<reference evidence="10" key="1">
    <citation type="journal article" date="2023" name="Mol. Phylogenet. Evol.">
        <title>Genome-scale phylogeny and comparative genomics of the fungal order Sordariales.</title>
        <authorList>
            <person name="Hensen N."/>
            <person name="Bonometti L."/>
            <person name="Westerberg I."/>
            <person name="Brannstrom I.O."/>
            <person name="Guillou S."/>
            <person name="Cros-Aarteil S."/>
            <person name="Calhoun S."/>
            <person name="Haridas S."/>
            <person name="Kuo A."/>
            <person name="Mondo S."/>
            <person name="Pangilinan J."/>
            <person name="Riley R."/>
            <person name="LaButti K."/>
            <person name="Andreopoulos B."/>
            <person name="Lipzen A."/>
            <person name="Chen C."/>
            <person name="Yan M."/>
            <person name="Daum C."/>
            <person name="Ng V."/>
            <person name="Clum A."/>
            <person name="Steindorff A."/>
            <person name="Ohm R.A."/>
            <person name="Martin F."/>
            <person name="Silar P."/>
            <person name="Natvig D.O."/>
            <person name="Lalanne C."/>
            <person name="Gautier V."/>
            <person name="Ament-Velasquez S.L."/>
            <person name="Kruys A."/>
            <person name="Hutchinson M.I."/>
            <person name="Powell A.J."/>
            <person name="Barry K."/>
            <person name="Miller A.N."/>
            <person name="Grigoriev I.V."/>
            <person name="Debuchy R."/>
            <person name="Gladieux P."/>
            <person name="Hiltunen Thoren M."/>
            <person name="Johannesson H."/>
        </authorList>
    </citation>
    <scope>NUCLEOTIDE SEQUENCE [LARGE SCALE GENOMIC DNA]</scope>
    <source>
        <strain evidence="10">CBS 340.73</strain>
    </source>
</reference>
<dbReference type="EMBL" id="MU853973">
    <property type="protein sequence ID" value="KAK3934622.1"/>
    <property type="molecule type" value="Genomic_DNA"/>
</dbReference>
<evidence type="ECO:0000256" key="6">
    <source>
        <dbReference type="SAM" id="MobiDB-lite"/>
    </source>
</evidence>
<dbReference type="Proteomes" id="UP001303473">
    <property type="component" value="Unassembled WGS sequence"/>
</dbReference>
<dbReference type="InterPro" id="IPR049326">
    <property type="entry name" value="Rhodopsin_dom_fungi"/>
</dbReference>
<dbReference type="PANTHER" id="PTHR33048:SF162">
    <property type="entry name" value="SATRATOXIN BIOSYNTHESIS SC1 CLUSTER PROTEIN 4"/>
    <property type="match status" value="1"/>
</dbReference>
<gene>
    <name evidence="9" type="ORF">QBC46DRAFT_273425</name>
</gene>
<evidence type="ECO:0000313" key="10">
    <source>
        <dbReference type="Proteomes" id="UP001303473"/>
    </source>
</evidence>
<keyword evidence="4 7" id="KW-0472">Membrane</keyword>
<comment type="caution">
    <text evidence="9">The sequence shown here is derived from an EMBL/GenBank/DDBJ whole genome shotgun (WGS) entry which is preliminary data.</text>
</comment>
<dbReference type="InterPro" id="IPR052337">
    <property type="entry name" value="SAT4-like"/>
</dbReference>
<evidence type="ECO:0000256" key="4">
    <source>
        <dbReference type="ARBA" id="ARBA00023136"/>
    </source>
</evidence>
<evidence type="ECO:0000259" key="8">
    <source>
        <dbReference type="Pfam" id="PF20684"/>
    </source>
</evidence>
<keyword evidence="3 7" id="KW-1133">Transmembrane helix</keyword>
<name>A0AAN6RYJ4_9PEZI</name>
<comment type="subcellular location">
    <subcellularLocation>
        <location evidence="1">Membrane</location>
        <topology evidence="1">Multi-pass membrane protein</topology>
    </subcellularLocation>
</comment>
<feature type="transmembrane region" description="Helical" evidence="7">
    <location>
        <begin position="135"/>
        <end position="154"/>
    </location>
</feature>
<sequence length="376" mass="42258">MASVDNVGSLPHNSLLALVWACFSAAFLFVTLRTVIRFKVADRLTVEDYWMFFALATLLALCILETIQLPSLYYITAITEGAIPISMDLISQTEDYLRLEFPIILLFWTVLWSVKASFLALYYKLFRELGLYRRVWYFLATFTFLAYVGCYVTLCLSCRPISNFFEFAKCGKPEDIWASNLSVYYSTVIDVFTDLCIMAMPIRLTYNVRISPKQKAGLVCVFGLGFVMIAFAIIRAKQVLVEQYFVNLTLLMIWSTLAATISVIVGSLPALKLLIASRASTKRSQYGSSGSRRKQQLSNNNGLHSKGVQLSSLLSDKKSISGRGTDAGDSQEDILRSDGANFVIVKHDVTISYDQMDRPDPVYQNHQPLPGYSRAV</sequence>
<keyword evidence="2 7" id="KW-0812">Transmembrane</keyword>
<feature type="transmembrane region" description="Helical" evidence="7">
    <location>
        <begin position="248"/>
        <end position="275"/>
    </location>
</feature>
<dbReference type="Pfam" id="PF20684">
    <property type="entry name" value="Fung_rhodopsin"/>
    <property type="match status" value="1"/>
</dbReference>
<dbReference type="AlphaFoldDB" id="A0AAN6RYJ4"/>
<dbReference type="PANTHER" id="PTHR33048">
    <property type="entry name" value="PTH11-LIKE INTEGRAL MEMBRANE PROTEIN (AFU_ORTHOLOGUE AFUA_5G11245)"/>
    <property type="match status" value="1"/>
</dbReference>
<feature type="compositionally biased region" description="Polar residues" evidence="6">
    <location>
        <begin position="284"/>
        <end position="303"/>
    </location>
</feature>
<evidence type="ECO:0000256" key="7">
    <source>
        <dbReference type="SAM" id="Phobius"/>
    </source>
</evidence>
<feature type="transmembrane region" description="Helical" evidence="7">
    <location>
        <begin position="101"/>
        <end position="123"/>
    </location>
</feature>
<proteinExistence type="inferred from homology"/>
<evidence type="ECO:0000313" key="9">
    <source>
        <dbReference type="EMBL" id="KAK3934622.1"/>
    </source>
</evidence>
<feature type="transmembrane region" description="Helical" evidence="7">
    <location>
        <begin position="48"/>
        <end position="67"/>
    </location>
</feature>
<feature type="transmembrane region" description="Helical" evidence="7">
    <location>
        <begin position="15"/>
        <end position="36"/>
    </location>
</feature>
<evidence type="ECO:0000256" key="2">
    <source>
        <dbReference type="ARBA" id="ARBA00022692"/>
    </source>
</evidence>
<dbReference type="GO" id="GO:0016020">
    <property type="term" value="C:membrane"/>
    <property type="evidence" value="ECO:0007669"/>
    <property type="project" value="UniProtKB-SubCell"/>
</dbReference>
<feature type="domain" description="Rhodopsin" evidence="8">
    <location>
        <begin position="32"/>
        <end position="275"/>
    </location>
</feature>
<feature type="region of interest" description="Disordered" evidence="6">
    <location>
        <begin position="355"/>
        <end position="376"/>
    </location>
</feature>
<protein>
    <recommendedName>
        <fullName evidence="8">Rhodopsin domain-containing protein</fullName>
    </recommendedName>
</protein>
<keyword evidence="10" id="KW-1185">Reference proteome</keyword>
<accession>A0AAN6RYJ4</accession>
<feature type="transmembrane region" description="Helical" evidence="7">
    <location>
        <begin position="183"/>
        <end position="204"/>
    </location>
</feature>
<feature type="transmembrane region" description="Helical" evidence="7">
    <location>
        <begin position="216"/>
        <end position="236"/>
    </location>
</feature>
<feature type="region of interest" description="Disordered" evidence="6">
    <location>
        <begin position="284"/>
        <end position="306"/>
    </location>
</feature>
<organism evidence="9 10">
    <name type="scientific">Diplogelasinospora grovesii</name>
    <dbReference type="NCBI Taxonomy" id="303347"/>
    <lineage>
        <taxon>Eukaryota</taxon>
        <taxon>Fungi</taxon>
        <taxon>Dikarya</taxon>
        <taxon>Ascomycota</taxon>
        <taxon>Pezizomycotina</taxon>
        <taxon>Sordariomycetes</taxon>
        <taxon>Sordariomycetidae</taxon>
        <taxon>Sordariales</taxon>
        <taxon>Diplogelasinosporaceae</taxon>
        <taxon>Diplogelasinospora</taxon>
    </lineage>
</organism>
<evidence type="ECO:0000256" key="3">
    <source>
        <dbReference type="ARBA" id="ARBA00022989"/>
    </source>
</evidence>
<evidence type="ECO:0000256" key="1">
    <source>
        <dbReference type="ARBA" id="ARBA00004141"/>
    </source>
</evidence>